<feature type="domain" description="RNase H type-1" evidence="1">
    <location>
        <begin position="15"/>
        <end position="142"/>
    </location>
</feature>
<keyword evidence="3" id="KW-1185">Reference proteome</keyword>
<protein>
    <recommendedName>
        <fullName evidence="1">RNase H type-1 domain-containing protein</fullName>
    </recommendedName>
</protein>
<dbReference type="CDD" id="cd09276">
    <property type="entry name" value="Rnase_HI_RT_non_LTR"/>
    <property type="match status" value="1"/>
</dbReference>
<dbReference type="OrthoDB" id="411823at2759"/>
<evidence type="ECO:0000313" key="3">
    <source>
        <dbReference type="Proteomes" id="UP000499080"/>
    </source>
</evidence>
<evidence type="ECO:0000259" key="1">
    <source>
        <dbReference type="PROSITE" id="PS50879"/>
    </source>
</evidence>
<dbReference type="AlphaFoldDB" id="A0A4Y2IA07"/>
<accession>A0A4Y2IA07</accession>
<dbReference type="GO" id="GO:0003676">
    <property type="term" value="F:nucleic acid binding"/>
    <property type="evidence" value="ECO:0007669"/>
    <property type="project" value="InterPro"/>
</dbReference>
<reference evidence="2 3" key="1">
    <citation type="journal article" date="2019" name="Sci. Rep.">
        <title>Orb-weaving spider Araneus ventricosus genome elucidates the spidroin gene catalogue.</title>
        <authorList>
            <person name="Kono N."/>
            <person name="Nakamura H."/>
            <person name="Ohtoshi R."/>
            <person name="Moran D.A.P."/>
            <person name="Shinohara A."/>
            <person name="Yoshida Y."/>
            <person name="Fujiwara M."/>
            <person name="Mori M."/>
            <person name="Tomita M."/>
            <person name="Arakawa K."/>
        </authorList>
    </citation>
    <scope>NUCLEOTIDE SEQUENCE [LARGE SCALE GENOMIC DNA]</scope>
</reference>
<organism evidence="2 3">
    <name type="scientific">Araneus ventricosus</name>
    <name type="common">Orbweaver spider</name>
    <name type="synonym">Epeira ventricosa</name>
    <dbReference type="NCBI Taxonomy" id="182803"/>
    <lineage>
        <taxon>Eukaryota</taxon>
        <taxon>Metazoa</taxon>
        <taxon>Ecdysozoa</taxon>
        <taxon>Arthropoda</taxon>
        <taxon>Chelicerata</taxon>
        <taxon>Arachnida</taxon>
        <taxon>Araneae</taxon>
        <taxon>Araneomorphae</taxon>
        <taxon>Entelegynae</taxon>
        <taxon>Araneoidea</taxon>
        <taxon>Araneidae</taxon>
        <taxon>Araneus</taxon>
    </lineage>
</organism>
<name>A0A4Y2IA07_ARAVE</name>
<dbReference type="SUPFAM" id="SSF53098">
    <property type="entry name" value="Ribonuclease H-like"/>
    <property type="match status" value="1"/>
</dbReference>
<dbReference type="InterPro" id="IPR012337">
    <property type="entry name" value="RNaseH-like_sf"/>
</dbReference>
<sequence length="158" mass="18185">MRKIKIDWNFKDQIEMNKYNVFNDGSKCNGRVGCGPVVYYGDQIQREFSWRLNDHSTVFLPESQGIKNAIMESLDLQGEINIYTISRSVLESLNSPLSQSEIIHEIKKWIQNKANYRLYWVKSHIGIVGNEKVASLSKVATEKNEVDFSAGIPKSWIK</sequence>
<dbReference type="Pfam" id="PF00075">
    <property type="entry name" value="RNase_H"/>
    <property type="match status" value="1"/>
</dbReference>
<dbReference type="InterPro" id="IPR036397">
    <property type="entry name" value="RNaseH_sf"/>
</dbReference>
<dbReference type="GO" id="GO:0004523">
    <property type="term" value="F:RNA-DNA hybrid ribonuclease activity"/>
    <property type="evidence" value="ECO:0007669"/>
    <property type="project" value="InterPro"/>
</dbReference>
<dbReference type="InterPro" id="IPR002156">
    <property type="entry name" value="RNaseH_domain"/>
</dbReference>
<dbReference type="PROSITE" id="PS50879">
    <property type="entry name" value="RNASE_H_1"/>
    <property type="match status" value="1"/>
</dbReference>
<dbReference type="EMBL" id="BGPR01002504">
    <property type="protein sequence ID" value="GBM74561.1"/>
    <property type="molecule type" value="Genomic_DNA"/>
</dbReference>
<dbReference type="Proteomes" id="UP000499080">
    <property type="component" value="Unassembled WGS sequence"/>
</dbReference>
<proteinExistence type="predicted"/>
<dbReference type="Gene3D" id="3.30.420.10">
    <property type="entry name" value="Ribonuclease H-like superfamily/Ribonuclease H"/>
    <property type="match status" value="1"/>
</dbReference>
<gene>
    <name evidence="2" type="ORF">AVEN_184367_1</name>
</gene>
<evidence type="ECO:0000313" key="2">
    <source>
        <dbReference type="EMBL" id="GBM74561.1"/>
    </source>
</evidence>
<comment type="caution">
    <text evidence="2">The sequence shown here is derived from an EMBL/GenBank/DDBJ whole genome shotgun (WGS) entry which is preliminary data.</text>
</comment>